<proteinExistence type="predicted"/>
<dbReference type="AlphaFoldDB" id="A0A9R1XEJ3"/>
<reference evidence="1 2" key="1">
    <citation type="journal article" date="2017" name="Nat. Commun.">
        <title>Genome assembly with in vitro proximity ligation data and whole-genome triplication in lettuce.</title>
        <authorList>
            <person name="Reyes-Chin-Wo S."/>
            <person name="Wang Z."/>
            <person name="Yang X."/>
            <person name="Kozik A."/>
            <person name="Arikit S."/>
            <person name="Song C."/>
            <person name="Xia L."/>
            <person name="Froenicke L."/>
            <person name="Lavelle D.O."/>
            <person name="Truco M.J."/>
            <person name="Xia R."/>
            <person name="Zhu S."/>
            <person name="Xu C."/>
            <person name="Xu H."/>
            <person name="Xu X."/>
            <person name="Cox K."/>
            <person name="Korf I."/>
            <person name="Meyers B.C."/>
            <person name="Michelmore R.W."/>
        </authorList>
    </citation>
    <scope>NUCLEOTIDE SEQUENCE [LARGE SCALE GENOMIC DNA]</scope>
    <source>
        <strain evidence="2">cv. Salinas</strain>
        <tissue evidence="1">Seedlings</tissue>
    </source>
</reference>
<gene>
    <name evidence="1" type="ORF">LSAT_V11C500250980</name>
</gene>
<accession>A0A9R1XEJ3</accession>
<organism evidence="1 2">
    <name type="scientific">Lactuca sativa</name>
    <name type="common">Garden lettuce</name>
    <dbReference type="NCBI Taxonomy" id="4236"/>
    <lineage>
        <taxon>Eukaryota</taxon>
        <taxon>Viridiplantae</taxon>
        <taxon>Streptophyta</taxon>
        <taxon>Embryophyta</taxon>
        <taxon>Tracheophyta</taxon>
        <taxon>Spermatophyta</taxon>
        <taxon>Magnoliopsida</taxon>
        <taxon>eudicotyledons</taxon>
        <taxon>Gunneridae</taxon>
        <taxon>Pentapetalae</taxon>
        <taxon>asterids</taxon>
        <taxon>campanulids</taxon>
        <taxon>Asterales</taxon>
        <taxon>Asteraceae</taxon>
        <taxon>Cichorioideae</taxon>
        <taxon>Cichorieae</taxon>
        <taxon>Lactucinae</taxon>
        <taxon>Lactuca</taxon>
    </lineage>
</organism>
<dbReference type="Proteomes" id="UP000235145">
    <property type="component" value="Unassembled WGS sequence"/>
</dbReference>
<evidence type="ECO:0000313" key="1">
    <source>
        <dbReference type="EMBL" id="KAJ0207349.1"/>
    </source>
</evidence>
<evidence type="ECO:0000313" key="2">
    <source>
        <dbReference type="Proteomes" id="UP000235145"/>
    </source>
</evidence>
<keyword evidence="2" id="KW-1185">Reference proteome</keyword>
<sequence>MLWTCSASKSLRPPPANPCIFPATSLASTNVFSGDFRLSITLLIHVFLEMANKRETDPGWANLFSFVSRGGITRHKHHLAGDTAQVTKCSKVPAEVKAFFKEAFDKKKQA</sequence>
<dbReference type="EMBL" id="NBSK02000005">
    <property type="protein sequence ID" value="KAJ0207349.1"/>
    <property type="molecule type" value="Genomic_DNA"/>
</dbReference>
<comment type="caution">
    <text evidence="1">The sequence shown here is derived from an EMBL/GenBank/DDBJ whole genome shotgun (WGS) entry which is preliminary data.</text>
</comment>
<name>A0A9R1XEJ3_LACSA</name>
<protein>
    <submittedName>
        <fullName evidence="1">Uncharacterized protein</fullName>
    </submittedName>
</protein>